<protein>
    <submittedName>
        <fullName evidence="1">Uncharacterized protein</fullName>
    </submittedName>
</protein>
<evidence type="ECO:0000313" key="1">
    <source>
        <dbReference type="EMBL" id="EDH1109506.1"/>
    </source>
</evidence>
<name>A0A3V1GMB2_SALET</name>
<proteinExistence type="predicted"/>
<comment type="caution">
    <text evidence="1">The sequence shown here is derived from an EMBL/GenBank/DDBJ whole genome shotgun (WGS) entry which is preliminary data.</text>
</comment>
<sequence>MIKIACKRTVSDWESLSGSLVGEFSESNWGEALHFFEDRINERYLNPIENIRGVGGHNNLLGAGFAICTLLCALIENLETFHRGINFKRSQPGEYEYGNGCSKKLFTDFLKTKAPFKYFFENDPNLADSFYIGVRCSLLHDASTCDGWVINIEEHEIIIVRDGKRILHRSLFMAGIIHYINEYKALLMQPENDELRSAFIRKFDGICKAAKI</sequence>
<dbReference type="RefSeq" id="WP_063809715.1">
    <property type="nucleotide sequence ID" value="NZ_JADDHO010000002.1"/>
</dbReference>
<gene>
    <name evidence="1" type="ORF">GCX84_08090</name>
</gene>
<organism evidence="1">
    <name type="scientific">Salmonella enterica I</name>
    <dbReference type="NCBI Taxonomy" id="59201"/>
    <lineage>
        <taxon>Bacteria</taxon>
        <taxon>Pseudomonadati</taxon>
        <taxon>Pseudomonadota</taxon>
        <taxon>Gammaproteobacteria</taxon>
        <taxon>Enterobacterales</taxon>
        <taxon>Enterobacteriaceae</taxon>
        <taxon>Salmonella</taxon>
    </lineage>
</organism>
<accession>A0A3V1GMB2</accession>
<dbReference type="AlphaFoldDB" id="A0A3V1GMB2"/>
<dbReference type="EMBL" id="AAMGKT010000005">
    <property type="protein sequence ID" value="EDH1109506.1"/>
    <property type="molecule type" value="Genomic_DNA"/>
</dbReference>
<reference evidence="1" key="1">
    <citation type="submission" date="2019-10" db="EMBL/GenBank/DDBJ databases">
        <authorList>
            <person name="Ashton P.M."/>
            <person name="Dallman T."/>
            <person name="Nair S."/>
            <person name="De Pinna E."/>
            <person name="Peters T."/>
            <person name="Grant K."/>
        </authorList>
    </citation>
    <scope>NUCLEOTIDE SEQUENCE</scope>
    <source>
        <strain evidence="1">821059</strain>
    </source>
</reference>